<dbReference type="PROSITE" id="PS50005">
    <property type="entry name" value="TPR"/>
    <property type="match status" value="1"/>
</dbReference>
<keyword evidence="2" id="KW-0175">Coiled coil</keyword>
<evidence type="ECO:0000256" key="2">
    <source>
        <dbReference type="SAM" id="Coils"/>
    </source>
</evidence>
<dbReference type="STRING" id="1423777.FD46_GL000822"/>
<feature type="coiled-coil region" evidence="2">
    <location>
        <begin position="114"/>
        <end position="141"/>
    </location>
</feature>
<dbReference type="OrthoDB" id="2249726at2"/>
<proteinExistence type="predicted"/>
<evidence type="ECO:0000313" key="5">
    <source>
        <dbReference type="EMBL" id="KRL05410.1"/>
    </source>
</evidence>
<evidence type="ECO:0000256" key="4">
    <source>
        <dbReference type="SAM" id="Phobius"/>
    </source>
</evidence>
<feature type="region of interest" description="Disordered" evidence="3">
    <location>
        <begin position="196"/>
        <end position="227"/>
    </location>
</feature>
<organism evidence="5 6">
    <name type="scientific">Liquorilactobacillus oeni DSM 19972</name>
    <dbReference type="NCBI Taxonomy" id="1423777"/>
    <lineage>
        <taxon>Bacteria</taxon>
        <taxon>Bacillati</taxon>
        <taxon>Bacillota</taxon>
        <taxon>Bacilli</taxon>
        <taxon>Lactobacillales</taxon>
        <taxon>Lactobacillaceae</taxon>
        <taxon>Liquorilactobacillus</taxon>
    </lineage>
</organism>
<dbReference type="InterPro" id="IPR011990">
    <property type="entry name" value="TPR-like_helical_dom_sf"/>
</dbReference>
<accession>A0A0R1MJF9</accession>
<dbReference type="Gene3D" id="1.25.40.10">
    <property type="entry name" value="Tetratricopeptide repeat domain"/>
    <property type="match status" value="1"/>
</dbReference>
<keyword evidence="6" id="KW-1185">Reference proteome</keyword>
<dbReference type="Proteomes" id="UP000051686">
    <property type="component" value="Unassembled WGS sequence"/>
</dbReference>
<evidence type="ECO:0000256" key="1">
    <source>
        <dbReference type="PROSITE-ProRule" id="PRU00339"/>
    </source>
</evidence>
<dbReference type="InterPro" id="IPR019734">
    <property type="entry name" value="TPR_rpt"/>
</dbReference>
<keyword evidence="4" id="KW-1133">Transmembrane helix</keyword>
<feature type="transmembrane region" description="Helical" evidence="4">
    <location>
        <begin position="6"/>
        <end position="23"/>
    </location>
</feature>
<gene>
    <name evidence="5" type="ORF">FD46_GL000822</name>
</gene>
<protein>
    <submittedName>
        <fullName evidence="5">Uncharacterized protein</fullName>
    </submittedName>
</protein>
<reference evidence="5 6" key="1">
    <citation type="journal article" date="2015" name="Genome Announc.">
        <title>Expanding the biotechnology potential of lactobacilli through comparative genomics of 213 strains and associated genera.</title>
        <authorList>
            <person name="Sun Z."/>
            <person name="Harris H.M."/>
            <person name="McCann A."/>
            <person name="Guo C."/>
            <person name="Argimon S."/>
            <person name="Zhang W."/>
            <person name="Yang X."/>
            <person name="Jeffery I.B."/>
            <person name="Cooney J.C."/>
            <person name="Kagawa T.F."/>
            <person name="Liu W."/>
            <person name="Song Y."/>
            <person name="Salvetti E."/>
            <person name="Wrobel A."/>
            <person name="Rasinkangas P."/>
            <person name="Parkhill J."/>
            <person name="Rea M.C."/>
            <person name="O'Sullivan O."/>
            <person name="Ritari J."/>
            <person name="Douillard F.P."/>
            <person name="Paul Ross R."/>
            <person name="Yang R."/>
            <person name="Briner A.E."/>
            <person name="Felis G.E."/>
            <person name="de Vos W.M."/>
            <person name="Barrangou R."/>
            <person name="Klaenhammer T.R."/>
            <person name="Caufield P.W."/>
            <person name="Cui Y."/>
            <person name="Zhang H."/>
            <person name="O'Toole P.W."/>
        </authorList>
    </citation>
    <scope>NUCLEOTIDE SEQUENCE [LARGE SCALE GENOMIC DNA]</scope>
    <source>
        <strain evidence="5 6">DSM 19972</strain>
    </source>
</reference>
<evidence type="ECO:0000256" key="3">
    <source>
        <dbReference type="SAM" id="MobiDB-lite"/>
    </source>
</evidence>
<feature type="compositionally biased region" description="Low complexity" evidence="3">
    <location>
        <begin position="196"/>
        <end position="210"/>
    </location>
</feature>
<dbReference type="SUPFAM" id="SSF48452">
    <property type="entry name" value="TPR-like"/>
    <property type="match status" value="1"/>
</dbReference>
<feature type="compositionally biased region" description="Polar residues" evidence="3">
    <location>
        <begin position="211"/>
        <end position="224"/>
    </location>
</feature>
<dbReference type="PATRIC" id="fig|1423777.3.peg.845"/>
<evidence type="ECO:0000313" key="6">
    <source>
        <dbReference type="Proteomes" id="UP000051686"/>
    </source>
</evidence>
<keyword evidence="1" id="KW-0802">TPR repeat</keyword>
<keyword evidence="4" id="KW-0472">Membrane</keyword>
<feature type="repeat" description="TPR" evidence="1">
    <location>
        <begin position="32"/>
        <end position="65"/>
    </location>
</feature>
<dbReference type="EMBL" id="AZEH01000025">
    <property type="protein sequence ID" value="KRL05410.1"/>
    <property type="molecule type" value="Genomic_DNA"/>
</dbReference>
<dbReference type="RefSeq" id="WP_057895756.1">
    <property type="nucleotide sequence ID" value="NZ_AZEH01000025.1"/>
</dbReference>
<name>A0A0R1MJF9_9LACO</name>
<keyword evidence="4" id="KW-0812">Transmembrane</keyword>
<sequence>MGRRTWLIVTLIIAVIFIGYGYTKHIETMQYYRSAFNTGEKAIKKAQYLQAENYFRDALKKKPNDKSANVHLMQVIKYRAGLKLIKEKNYARAQHQFHEVTQIENGSQILVQRAASNETELKEVLHELEVFEKNYQRAKILSTNYEYTASNTKLAVILGYGNINQSYYDSIHNKAKKLEAYNNRILSGLGYHVTDSDSSSTGDDADSLLSNSQGAADNSESENQFTKKEIKQARKILDNEGIDSKAFSDQDVREVLERAKEQGVSVSVIAGEFK</sequence>
<dbReference type="AlphaFoldDB" id="A0A0R1MJF9"/>
<comment type="caution">
    <text evidence="5">The sequence shown here is derived from an EMBL/GenBank/DDBJ whole genome shotgun (WGS) entry which is preliminary data.</text>
</comment>